<protein>
    <submittedName>
        <fullName evidence="6">ABC transporter ATP-binding protein</fullName>
    </submittedName>
</protein>
<keyword evidence="2" id="KW-0813">Transport</keyword>
<gene>
    <name evidence="6" type="ORF">EYO15_03185</name>
</gene>
<evidence type="ECO:0000259" key="5">
    <source>
        <dbReference type="PROSITE" id="PS50893"/>
    </source>
</evidence>
<name>A0A7J4CZL7_9ARCH</name>
<dbReference type="SMART" id="SM00382">
    <property type="entry name" value="AAA"/>
    <property type="match status" value="1"/>
</dbReference>
<evidence type="ECO:0000256" key="3">
    <source>
        <dbReference type="ARBA" id="ARBA00022741"/>
    </source>
</evidence>
<organism evidence="6 7">
    <name type="scientific">Marine Group III euryarchaeote</name>
    <dbReference type="NCBI Taxonomy" id="2173149"/>
    <lineage>
        <taxon>Archaea</taxon>
        <taxon>Methanobacteriati</taxon>
        <taxon>Thermoplasmatota</taxon>
        <taxon>Thermoplasmata</taxon>
        <taxon>Candidatus Thermoprofundales</taxon>
    </lineage>
</organism>
<accession>A0A7J4CZL7</accession>
<evidence type="ECO:0000256" key="2">
    <source>
        <dbReference type="ARBA" id="ARBA00022448"/>
    </source>
</evidence>
<dbReference type="CDD" id="cd03230">
    <property type="entry name" value="ABC_DR_subfamily_A"/>
    <property type="match status" value="1"/>
</dbReference>
<dbReference type="PROSITE" id="PS50893">
    <property type="entry name" value="ABC_TRANSPORTER_2"/>
    <property type="match status" value="1"/>
</dbReference>
<dbReference type="SUPFAM" id="SSF52540">
    <property type="entry name" value="P-loop containing nucleoside triphosphate hydrolases"/>
    <property type="match status" value="1"/>
</dbReference>
<dbReference type="GO" id="GO:0005524">
    <property type="term" value="F:ATP binding"/>
    <property type="evidence" value="ECO:0007669"/>
    <property type="project" value="UniProtKB-KW"/>
</dbReference>
<evidence type="ECO:0000313" key="7">
    <source>
        <dbReference type="Proteomes" id="UP000589132"/>
    </source>
</evidence>
<dbReference type="InterPro" id="IPR050763">
    <property type="entry name" value="ABC_transporter_ATP-binding"/>
</dbReference>
<evidence type="ECO:0000313" key="6">
    <source>
        <dbReference type="EMBL" id="HIA98166.1"/>
    </source>
</evidence>
<dbReference type="PANTHER" id="PTHR42711:SF5">
    <property type="entry name" value="ABC TRANSPORTER ATP-BINDING PROTEIN NATA"/>
    <property type="match status" value="1"/>
</dbReference>
<dbReference type="EMBL" id="DTTC01000210">
    <property type="protein sequence ID" value="HIA98166.1"/>
    <property type="molecule type" value="Genomic_DNA"/>
</dbReference>
<dbReference type="AlphaFoldDB" id="A0A7J4CZL7"/>
<dbReference type="Proteomes" id="UP000589132">
    <property type="component" value="Unassembled WGS sequence"/>
</dbReference>
<dbReference type="InterPro" id="IPR027417">
    <property type="entry name" value="P-loop_NTPase"/>
</dbReference>
<keyword evidence="4 6" id="KW-0067">ATP-binding</keyword>
<reference evidence="7" key="1">
    <citation type="journal article" date="2019" name="bioRxiv">
        <title>Genome diversification in globally distributed novel marine Proteobacteria is linked to environmental adaptation.</title>
        <authorList>
            <person name="Zhou Z."/>
            <person name="Tran P.Q."/>
            <person name="Kieft K."/>
            <person name="Anantharaman K."/>
        </authorList>
    </citation>
    <scope>NUCLEOTIDE SEQUENCE [LARGE SCALE GENOMIC DNA]</scope>
</reference>
<dbReference type="Pfam" id="PF00005">
    <property type="entry name" value="ABC_tran"/>
    <property type="match status" value="1"/>
</dbReference>
<feature type="domain" description="ABC transporter" evidence="5">
    <location>
        <begin position="4"/>
        <end position="232"/>
    </location>
</feature>
<comment type="caution">
    <text evidence="6">The sequence shown here is derived from an EMBL/GenBank/DDBJ whole genome shotgun (WGS) entry which is preliminary data.</text>
</comment>
<evidence type="ECO:0000256" key="4">
    <source>
        <dbReference type="ARBA" id="ARBA00022840"/>
    </source>
</evidence>
<evidence type="ECO:0000256" key="1">
    <source>
        <dbReference type="ARBA" id="ARBA00005417"/>
    </source>
</evidence>
<comment type="similarity">
    <text evidence="1">Belongs to the ABC transporter superfamily.</text>
</comment>
<dbReference type="Gene3D" id="3.40.50.300">
    <property type="entry name" value="P-loop containing nucleotide triphosphate hydrolases"/>
    <property type="match status" value="1"/>
</dbReference>
<sequence>MSEIILNQVTKNYGKVQGISEISINVDPGLTGILGPNGAGKSTMMKMILGLARPSMGVVTVMGKDPFTDWEQRNKIGFVPEFDCFYEHMSGLDYVSYFLRMHNYEKQEAEKMARASLSELGLEDSMERKIRTYSKGMRQKTKVARATVFDPEILIMDEPFQGTDPSTRHLLMNKMKEWSEKGKTIMISSHILHDVENLTDRIILINNGRMLASGDRHEIRKLMDHIPRQVKVSPIDKANLRILAKRMLDEEWVRAARVDEEQGEILLETDRAETFYLELPKILQKEKIAVTKINSDDDSLDSLYDKIVGGSQWK</sequence>
<keyword evidence="3" id="KW-0547">Nucleotide-binding</keyword>
<proteinExistence type="inferred from homology"/>
<dbReference type="InterPro" id="IPR003439">
    <property type="entry name" value="ABC_transporter-like_ATP-bd"/>
</dbReference>
<dbReference type="GO" id="GO:0016887">
    <property type="term" value="F:ATP hydrolysis activity"/>
    <property type="evidence" value="ECO:0007669"/>
    <property type="project" value="InterPro"/>
</dbReference>
<dbReference type="PANTHER" id="PTHR42711">
    <property type="entry name" value="ABC TRANSPORTER ATP-BINDING PROTEIN"/>
    <property type="match status" value="1"/>
</dbReference>
<dbReference type="InterPro" id="IPR003593">
    <property type="entry name" value="AAA+_ATPase"/>
</dbReference>